<dbReference type="Pfam" id="PF01261">
    <property type="entry name" value="AP_endonuc_2"/>
    <property type="match status" value="1"/>
</dbReference>
<evidence type="ECO:0000259" key="3">
    <source>
        <dbReference type="Pfam" id="PF01261"/>
    </source>
</evidence>
<dbReference type="GO" id="GO:0008903">
    <property type="term" value="F:hydroxypyruvate isomerase activity"/>
    <property type="evidence" value="ECO:0007669"/>
    <property type="project" value="TreeGrafter"/>
</dbReference>
<dbReference type="STRING" id="860235.AOZ06_41700"/>
<feature type="active site" description="Proton donor/acceptor" evidence="2">
    <location>
        <position position="218"/>
    </location>
</feature>
<sequence length="237" mass="25241">MRLDANLGWLFTELPFEQRFDSAAAAGFTGVEYADPYPYTPAWLTKRLSDAGLKQVLINTPGTCMDANFRDGVDQSLEYAVELGSSFLHLVGGTVPDGVSPDRAFARYVGNVAWAADRATGCGVQLLLEAQSKPGFVLSSQEQAAAVAGEIGVGLLFDVFHAQVMETDLLGSLTESLPVTRHVQIGDSPGRGEPGTGDIPWPGVFAVLAGHDGWIGCEYQPVADTASGLKWIKELLP</sequence>
<dbReference type="SUPFAM" id="SSF51658">
    <property type="entry name" value="Xylose isomerase-like"/>
    <property type="match status" value="1"/>
</dbReference>
<keyword evidence="5" id="KW-1185">Reference proteome</keyword>
<dbReference type="KEGG" id="kphy:AOZ06_41700"/>
<dbReference type="AlphaFoldDB" id="A0A0N9IC63"/>
<gene>
    <name evidence="4" type="ORF">AOZ06_41700</name>
</gene>
<evidence type="ECO:0000256" key="1">
    <source>
        <dbReference type="ARBA" id="ARBA00023235"/>
    </source>
</evidence>
<dbReference type="PANTHER" id="PTHR43489">
    <property type="entry name" value="ISOMERASE"/>
    <property type="match status" value="1"/>
</dbReference>
<evidence type="ECO:0000313" key="4">
    <source>
        <dbReference type="EMBL" id="ALG12518.1"/>
    </source>
</evidence>
<feature type="active site" description="Proton donor/acceptor" evidence="2">
    <location>
        <position position="129"/>
    </location>
</feature>
<dbReference type="Proteomes" id="UP000063699">
    <property type="component" value="Chromosome"/>
</dbReference>
<dbReference type="PIRSF" id="PIRSF006241">
    <property type="entry name" value="HyI"/>
    <property type="match status" value="1"/>
</dbReference>
<feature type="domain" description="Xylose isomerase-like TIM barrel" evidence="3">
    <location>
        <begin position="20"/>
        <end position="235"/>
    </location>
</feature>
<dbReference type="PANTHER" id="PTHR43489:SF13">
    <property type="entry name" value="HYDROXYPYRUVATE ISOMERASE"/>
    <property type="match status" value="1"/>
</dbReference>
<dbReference type="EMBL" id="CP012752">
    <property type="protein sequence ID" value="ALG12518.1"/>
    <property type="molecule type" value="Genomic_DNA"/>
</dbReference>
<dbReference type="OrthoDB" id="9786584at2"/>
<evidence type="ECO:0000256" key="2">
    <source>
        <dbReference type="PIRSR" id="PIRSR006241-50"/>
    </source>
</evidence>
<proteinExistence type="predicted"/>
<name>A0A0N9IC63_9PSEU</name>
<keyword evidence="4" id="KW-0670">Pyruvate</keyword>
<dbReference type="InterPro" id="IPR036237">
    <property type="entry name" value="Xyl_isomerase-like_sf"/>
</dbReference>
<dbReference type="Gene3D" id="3.20.20.150">
    <property type="entry name" value="Divalent-metal-dependent TIM barrel enzymes"/>
    <property type="match status" value="1"/>
</dbReference>
<reference evidence="4 5" key="1">
    <citation type="submission" date="2015-07" db="EMBL/GenBank/DDBJ databases">
        <title>Genome sequencing of Kibdelosporangium phytohabitans.</title>
        <authorList>
            <person name="Qin S."/>
            <person name="Xing K."/>
        </authorList>
    </citation>
    <scope>NUCLEOTIDE SEQUENCE [LARGE SCALE GENOMIC DNA]</scope>
    <source>
        <strain evidence="4 5">KLBMP1111</strain>
    </source>
</reference>
<dbReference type="RefSeq" id="WP_054294411.1">
    <property type="nucleotide sequence ID" value="NZ_CP012752.1"/>
</dbReference>
<dbReference type="GO" id="GO:0046487">
    <property type="term" value="P:glyoxylate metabolic process"/>
    <property type="evidence" value="ECO:0007669"/>
    <property type="project" value="TreeGrafter"/>
</dbReference>
<dbReference type="InterPro" id="IPR050417">
    <property type="entry name" value="Sugar_Epim/Isomerase"/>
</dbReference>
<dbReference type="InterPro" id="IPR026040">
    <property type="entry name" value="HyI-like"/>
</dbReference>
<evidence type="ECO:0000313" key="5">
    <source>
        <dbReference type="Proteomes" id="UP000063699"/>
    </source>
</evidence>
<keyword evidence="1 4" id="KW-0413">Isomerase</keyword>
<protein>
    <submittedName>
        <fullName evidence="4">Hydroxypyruvate isomerase</fullName>
    </submittedName>
</protein>
<dbReference type="InterPro" id="IPR013022">
    <property type="entry name" value="Xyl_isomerase-like_TIM-brl"/>
</dbReference>
<accession>A0A0N9IC63</accession>
<organism evidence="4 5">
    <name type="scientific">Kibdelosporangium phytohabitans</name>
    <dbReference type="NCBI Taxonomy" id="860235"/>
    <lineage>
        <taxon>Bacteria</taxon>
        <taxon>Bacillati</taxon>
        <taxon>Actinomycetota</taxon>
        <taxon>Actinomycetes</taxon>
        <taxon>Pseudonocardiales</taxon>
        <taxon>Pseudonocardiaceae</taxon>
        <taxon>Kibdelosporangium</taxon>
    </lineage>
</organism>